<protein>
    <submittedName>
        <fullName evidence="2">Uncharacterized protein</fullName>
    </submittedName>
</protein>
<organism evidence="2 3">
    <name type="scientific">Pleuronectes platessa</name>
    <name type="common">European plaice</name>
    <dbReference type="NCBI Taxonomy" id="8262"/>
    <lineage>
        <taxon>Eukaryota</taxon>
        <taxon>Metazoa</taxon>
        <taxon>Chordata</taxon>
        <taxon>Craniata</taxon>
        <taxon>Vertebrata</taxon>
        <taxon>Euteleostomi</taxon>
        <taxon>Actinopterygii</taxon>
        <taxon>Neopterygii</taxon>
        <taxon>Teleostei</taxon>
        <taxon>Neoteleostei</taxon>
        <taxon>Acanthomorphata</taxon>
        <taxon>Carangaria</taxon>
        <taxon>Pleuronectiformes</taxon>
        <taxon>Pleuronectoidei</taxon>
        <taxon>Pleuronectidae</taxon>
        <taxon>Pleuronectes</taxon>
    </lineage>
</organism>
<gene>
    <name evidence="2" type="ORF">PLEPLA_LOCUS23294</name>
</gene>
<dbReference type="Proteomes" id="UP001153269">
    <property type="component" value="Unassembled WGS sequence"/>
</dbReference>
<comment type="caution">
    <text evidence="2">The sequence shown here is derived from an EMBL/GenBank/DDBJ whole genome shotgun (WGS) entry which is preliminary data.</text>
</comment>
<sequence>MVSASSLPAQAAVCYRTALSASLSAAQSELGRGAGRGKCDAGFQPYTEARCSALRAALRAALSAALPCMVGTWHHISPSRSCAPPDMPPRPTGGAGPTV</sequence>
<evidence type="ECO:0000256" key="1">
    <source>
        <dbReference type="SAM" id="MobiDB-lite"/>
    </source>
</evidence>
<dbReference type="AlphaFoldDB" id="A0A9N7YRF2"/>
<evidence type="ECO:0000313" key="2">
    <source>
        <dbReference type="EMBL" id="CAB1435204.1"/>
    </source>
</evidence>
<name>A0A9N7YRF2_PLEPL</name>
<proteinExistence type="predicted"/>
<reference evidence="2" key="1">
    <citation type="submission" date="2020-03" db="EMBL/GenBank/DDBJ databases">
        <authorList>
            <person name="Weist P."/>
        </authorList>
    </citation>
    <scope>NUCLEOTIDE SEQUENCE</scope>
</reference>
<dbReference type="EMBL" id="CADEAL010001746">
    <property type="protein sequence ID" value="CAB1435204.1"/>
    <property type="molecule type" value="Genomic_DNA"/>
</dbReference>
<evidence type="ECO:0000313" key="3">
    <source>
        <dbReference type="Proteomes" id="UP001153269"/>
    </source>
</evidence>
<accession>A0A9N7YRF2</accession>
<feature type="region of interest" description="Disordered" evidence="1">
    <location>
        <begin position="78"/>
        <end position="99"/>
    </location>
</feature>
<keyword evidence="3" id="KW-1185">Reference proteome</keyword>